<dbReference type="Gene3D" id="2.10.109.10">
    <property type="entry name" value="Umud Fragment, subunit A"/>
    <property type="match status" value="1"/>
</dbReference>
<comment type="caution">
    <text evidence="5">The sequence shown here is derived from an EMBL/GenBank/DDBJ whole genome shotgun (WGS) entry which is preliminary data.</text>
</comment>
<organism evidence="5 6">
    <name type="scientific">Campylobacter concisus</name>
    <dbReference type="NCBI Taxonomy" id="199"/>
    <lineage>
        <taxon>Bacteria</taxon>
        <taxon>Pseudomonadati</taxon>
        <taxon>Campylobacterota</taxon>
        <taxon>Epsilonproteobacteria</taxon>
        <taxon>Campylobacterales</taxon>
        <taxon>Campylobacteraceae</taxon>
        <taxon>Campylobacter</taxon>
    </lineage>
</organism>
<dbReference type="GO" id="GO:0003677">
    <property type="term" value="F:DNA binding"/>
    <property type="evidence" value="ECO:0007669"/>
    <property type="project" value="UniProtKB-KW"/>
</dbReference>
<dbReference type="PANTHER" id="PTHR40661">
    <property type="match status" value="1"/>
</dbReference>
<proteinExistence type="predicted"/>
<evidence type="ECO:0000313" key="6">
    <source>
        <dbReference type="Proteomes" id="UP000195967"/>
    </source>
</evidence>
<accession>A0A1Y5MUK5</accession>
<dbReference type="PANTHER" id="PTHR40661:SF1">
    <property type="entry name" value="HTH CRO_C1-TYPE DOMAIN-CONTAINING PROTEIN"/>
    <property type="match status" value="1"/>
</dbReference>
<dbReference type="CDD" id="cd06529">
    <property type="entry name" value="S24_LexA-like"/>
    <property type="match status" value="1"/>
</dbReference>
<dbReference type="RefSeq" id="WP_087584149.1">
    <property type="nucleotide sequence ID" value="NZ_CABMKR010000003.1"/>
</dbReference>
<keyword evidence="1" id="KW-0805">Transcription regulation</keyword>
<dbReference type="EMBL" id="NDYO01000003">
    <property type="protein sequence ID" value="OUT12291.1"/>
    <property type="molecule type" value="Genomic_DNA"/>
</dbReference>
<keyword evidence="2" id="KW-0238">DNA-binding</keyword>
<dbReference type="SUPFAM" id="SSF51306">
    <property type="entry name" value="LexA/Signal peptidase"/>
    <property type="match status" value="1"/>
</dbReference>
<sequence>MDDQRDKVIFENMKNFFKVDSLEDVAERLGYSRSTAATWRSKGLTSTVKLKFASLSTDKVNKPYKDKANLRYFENVTASAGYGSQNDEQDYSIIPVGRDFMEQVLKIPFKNYDVIKVFGDSMEPFAQDGDAVVVDLDAEVKNGDIVIANIGGDVYIKKFLRDTIHKEVKLTSLNSFYQDIILKGEEINQLKIIGKVRCKFNINMKIF</sequence>
<dbReference type="InterPro" id="IPR036286">
    <property type="entry name" value="LexA/Signal_pep-like_sf"/>
</dbReference>
<keyword evidence="3" id="KW-0804">Transcription</keyword>
<evidence type="ECO:0000259" key="4">
    <source>
        <dbReference type="Pfam" id="PF00717"/>
    </source>
</evidence>
<dbReference type="InterPro" id="IPR015927">
    <property type="entry name" value="Peptidase_S24_S26A/B/C"/>
</dbReference>
<dbReference type="Pfam" id="PF00717">
    <property type="entry name" value="Peptidase_S24"/>
    <property type="match status" value="1"/>
</dbReference>
<gene>
    <name evidence="5" type="ORF">B9N62_01995</name>
</gene>
<feature type="domain" description="Peptidase S24/S26A/S26B/S26C" evidence="4">
    <location>
        <begin position="78"/>
        <end position="196"/>
    </location>
</feature>
<evidence type="ECO:0000313" key="5">
    <source>
        <dbReference type="EMBL" id="OUT12291.1"/>
    </source>
</evidence>
<protein>
    <recommendedName>
        <fullName evidence="4">Peptidase S24/S26A/S26B/S26C domain-containing protein</fullName>
    </recommendedName>
</protein>
<name>A0A1Y5MUK5_9BACT</name>
<dbReference type="InterPro" id="IPR039418">
    <property type="entry name" value="LexA-like"/>
</dbReference>
<evidence type="ECO:0000256" key="3">
    <source>
        <dbReference type="ARBA" id="ARBA00023163"/>
    </source>
</evidence>
<evidence type="ECO:0000256" key="1">
    <source>
        <dbReference type="ARBA" id="ARBA00023015"/>
    </source>
</evidence>
<evidence type="ECO:0000256" key="2">
    <source>
        <dbReference type="ARBA" id="ARBA00023125"/>
    </source>
</evidence>
<dbReference type="AlphaFoldDB" id="A0A1Y5MUK5"/>
<dbReference type="Proteomes" id="UP000195967">
    <property type="component" value="Unassembled WGS sequence"/>
</dbReference>
<reference evidence="5 6" key="1">
    <citation type="submission" date="2017-04" db="EMBL/GenBank/DDBJ databases">
        <title>Complete genome of Campylobacter concisus ATCC 33237T and draft genomes for an additional eight well characterized C. concisus strains.</title>
        <authorList>
            <person name="Cornelius A.J."/>
            <person name="Miller W.G."/>
            <person name="Lastovica A.J."/>
            <person name="On S.L."/>
            <person name="French N.P."/>
            <person name="Vandenberg O."/>
            <person name="Biggs P.J."/>
        </authorList>
    </citation>
    <scope>NUCLEOTIDE SEQUENCE [LARGE SCALE GENOMIC DNA]</scope>
    <source>
        <strain evidence="5 6">Lasto28.99</strain>
    </source>
</reference>